<dbReference type="Proteomes" id="UP000288490">
    <property type="component" value="Unassembled WGS sequence"/>
</dbReference>
<dbReference type="Pfam" id="PF13930">
    <property type="entry name" value="Endonuclea_NS_2"/>
    <property type="match status" value="1"/>
</dbReference>
<dbReference type="EMBL" id="NGJT01000002">
    <property type="protein sequence ID" value="RST95877.1"/>
    <property type="molecule type" value="Genomic_DNA"/>
</dbReference>
<evidence type="ECO:0000259" key="2">
    <source>
        <dbReference type="Pfam" id="PF13930"/>
    </source>
</evidence>
<keyword evidence="1" id="KW-0812">Transmembrane</keyword>
<dbReference type="Gene3D" id="3.40.570.10">
    <property type="entry name" value="Extracellular Endonuclease, subunit A"/>
    <property type="match status" value="1"/>
</dbReference>
<dbReference type="InterPro" id="IPR044927">
    <property type="entry name" value="Endonuclea_NS_2"/>
</dbReference>
<comment type="caution">
    <text evidence="3">The sequence shown here is derived from an EMBL/GenBank/DDBJ whole genome shotgun (WGS) entry which is preliminary data.</text>
</comment>
<keyword evidence="4" id="KW-1185">Reference proteome</keyword>
<gene>
    <name evidence="3" type="ORF">CBF36_01535</name>
</gene>
<accession>A0A429ZQB0</accession>
<evidence type="ECO:0000256" key="1">
    <source>
        <dbReference type="SAM" id="Phobius"/>
    </source>
</evidence>
<dbReference type="RefSeq" id="WP_125956007.1">
    <property type="nucleotide sequence ID" value="NZ_JAQEJV010000002.1"/>
</dbReference>
<dbReference type="AlphaFoldDB" id="A0A429ZQB0"/>
<protein>
    <submittedName>
        <fullName evidence="3">DNA-entry nuclease</fullName>
    </submittedName>
</protein>
<dbReference type="InterPro" id="IPR044929">
    <property type="entry name" value="DNA/RNA_non-sp_Endonuclease_sf"/>
</dbReference>
<sequence>MTKKNKNKKSSPIQYIIGLVVCIILVVAGVKSPETLMEFLPFEHNQSVTKTEKTNDIIQKDNPGPIEHGKARFTAEELTNSSKGWIEYGKLDKLGRPTTANALIKPNMVNTGTSANQSIRPPGFISGLEPHNHSRGHLIGRQLGGTGDKLENLVTLYQNPVNTPFMTKYENMVRKAADDGETIRYRVEPVYNGNDPMPVAVDIEGKGLSKQSNIDFYVTIENKQ</sequence>
<proteinExistence type="predicted"/>
<keyword evidence="1" id="KW-1133">Transmembrane helix</keyword>
<dbReference type="OrthoDB" id="9783680at2"/>
<feature type="transmembrane region" description="Helical" evidence="1">
    <location>
        <begin position="12"/>
        <end position="30"/>
    </location>
</feature>
<evidence type="ECO:0000313" key="3">
    <source>
        <dbReference type="EMBL" id="RST95877.1"/>
    </source>
</evidence>
<organism evidence="3 4">
    <name type="scientific">Vagococcus bubulae</name>
    <dbReference type="NCBI Taxonomy" id="1977868"/>
    <lineage>
        <taxon>Bacteria</taxon>
        <taxon>Bacillati</taxon>
        <taxon>Bacillota</taxon>
        <taxon>Bacilli</taxon>
        <taxon>Lactobacillales</taxon>
        <taxon>Enterococcaceae</taxon>
        <taxon>Vagococcus</taxon>
    </lineage>
</organism>
<keyword evidence="1" id="KW-0472">Membrane</keyword>
<feature type="domain" description="Type VII secretion system protein EssD-like" evidence="2">
    <location>
        <begin position="80"/>
        <end position="206"/>
    </location>
</feature>
<name>A0A429ZQB0_9ENTE</name>
<reference evidence="3 4" key="1">
    <citation type="submission" date="2017-05" db="EMBL/GenBank/DDBJ databases">
        <title>Vagococcus spp. assemblies.</title>
        <authorList>
            <person name="Gulvik C.A."/>
        </authorList>
    </citation>
    <scope>NUCLEOTIDE SEQUENCE [LARGE SCALE GENOMIC DNA]</scope>
    <source>
        <strain evidence="3 4">SS1994</strain>
    </source>
</reference>
<evidence type="ECO:0000313" key="4">
    <source>
        <dbReference type="Proteomes" id="UP000288490"/>
    </source>
</evidence>